<feature type="compositionally biased region" description="Basic and acidic residues" evidence="1">
    <location>
        <begin position="255"/>
        <end position="266"/>
    </location>
</feature>
<feature type="compositionally biased region" description="Basic residues" evidence="1">
    <location>
        <begin position="67"/>
        <end position="78"/>
    </location>
</feature>
<feature type="compositionally biased region" description="Basic and acidic residues" evidence="1">
    <location>
        <begin position="904"/>
        <end position="914"/>
    </location>
</feature>
<feature type="region of interest" description="Disordered" evidence="1">
    <location>
        <begin position="136"/>
        <end position="159"/>
    </location>
</feature>
<evidence type="ECO:0000313" key="3">
    <source>
        <dbReference type="Proteomes" id="UP000016930"/>
    </source>
</evidence>
<evidence type="ECO:0000313" key="2">
    <source>
        <dbReference type="EMBL" id="EMD31394.1"/>
    </source>
</evidence>
<feature type="region of interest" description="Disordered" evidence="1">
    <location>
        <begin position="689"/>
        <end position="709"/>
    </location>
</feature>
<dbReference type="STRING" id="914234.M2P7U3"/>
<reference evidence="2 3" key="1">
    <citation type="journal article" date="2012" name="Proc. Natl. Acad. Sci. U.S.A.">
        <title>Comparative genomics of Ceriporiopsis subvermispora and Phanerochaete chrysosporium provide insight into selective ligninolysis.</title>
        <authorList>
            <person name="Fernandez-Fueyo E."/>
            <person name="Ruiz-Duenas F.J."/>
            <person name="Ferreira P."/>
            <person name="Floudas D."/>
            <person name="Hibbett D.S."/>
            <person name="Canessa P."/>
            <person name="Larrondo L.F."/>
            <person name="James T.Y."/>
            <person name="Seelenfreund D."/>
            <person name="Lobos S."/>
            <person name="Polanco R."/>
            <person name="Tello M."/>
            <person name="Honda Y."/>
            <person name="Watanabe T."/>
            <person name="Watanabe T."/>
            <person name="Ryu J.S."/>
            <person name="Kubicek C.P."/>
            <person name="Schmoll M."/>
            <person name="Gaskell J."/>
            <person name="Hammel K.E."/>
            <person name="St John F.J."/>
            <person name="Vanden Wymelenberg A."/>
            <person name="Sabat G."/>
            <person name="Splinter BonDurant S."/>
            <person name="Syed K."/>
            <person name="Yadav J.S."/>
            <person name="Doddapaneni H."/>
            <person name="Subramanian V."/>
            <person name="Lavin J.L."/>
            <person name="Oguiza J.A."/>
            <person name="Perez G."/>
            <person name="Pisabarro A.G."/>
            <person name="Ramirez L."/>
            <person name="Santoyo F."/>
            <person name="Master E."/>
            <person name="Coutinho P.M."/>
            <person name="Henrissat B."/>
            <person name="Lombard V."/>
            <person name="Magnuson J.K."/>
            <person name="Kuees U."/>
            <person name="Hori C."/>
            <person name="Igarashi K."/>
            <person name="Samejima M."/>
            <person name="Held B.W."/>
            <person name="Barry K.W."/>
            <person name="LaButti K.M."/>
            <person name="Lapidus A."/>
            <person name="Lindquist E.A."/>
            <person name="Lucas S.M."/>
            <person name="Riley R."/>
            <person name="Salamov A.A."/>
            <person name="Hoffmeister D."/>
            <person name="Schwenk D."/>
            <person name="Hadar Y."/>
            <person name="Yarden O."/>
            <person name="de Vries R.P."/>
            <person name="Wiebenga A."/>
            <person name="Stenlid J."/>
            <person name="Eastwood D."/>
            <person name="Grigoriev I.V."/>
            <person name="Berka R.M."/>
            <person name="Blanchette R.A."/>
            <person name="Kersten P."/>
            <person name="Martinez A.T."/>
            <person name="Vicuna R."/>
            <person name="Cullen D."/>
        </authorList>
    </citation>
    <scope>NUCLEOTIDE SEQUENCE [LARGE SCALE GENOMIC DNA]</scope>
    <source>
        <strain evidence="2 3">B</strain>
    </source>
</reference>
<feature type="compositionally biased region" description="Low complexity" evidence="1">
    <location>
        <begin position="349"/>
        <end position="358"/>
    </location>
</feature>
<name>M2P7U3_CERS8</name>
<dbReference type="EMBL" id="KB445819">
    <property type="protein sequence ID" value="EMD31394.1"/>
    <property type="molecule type" value="Genomic_DNA"/>
</dbReference>
<feature type="region of interest" description="Disordered" evidence="1">
    <location>
        <begin position="67"/>
        <end position="100"/>
    </location>
</feature>
<dbReference type="SUPFAM" id="SSF50729">
    <property type="entry name" value="PH domain-like"/>
    <property type="match status" value="1"/>
</dbReference>
<feature type="region of interest" description="Disordered" evidence="1">
    <location>
        <begin position="251"/>
        <end position="272"/>
    </location>
</feature>
<feature type="compositionally biased region" description="Acidic residues" evidence="1">
    <location>
        <begin position="689"/>
        <end position="698"/>
    </location>
</feature>
<proteinExistence type="predicted"/>
<evidence type="ECO:0000256" key="1">
    <source>
        <dbReference type="SAM" id="MobiDB-lite"/>
    </source>
</evidence>
<organism evidence="2 3">
    <name type="scientific">Ceriporiopsis subvermispora (strain B)</name>
    <name type="common">White-rot fungus</name>
    <name type="synonym">Gelatoporia subvermispora</name>
    <dbReference type="NCBI Taxonomy" id="914234"/>
    <lineage>
        <taxon>Eukaryota</taxon>
        <taxon>Fungi</taxon>
        <taxon>Dikarya</taxon>
        <taxon>Basidiomycota</taxon>
        <taxon>Agaricomycotina</taxon>
        <taxon>Agaricomycetes</taxon>
        <taxon>Polyporales</taxon>
        <taxon>Gelatoporiaceae</taxon>
        <taxon>Gelatoporia</taxon>
    </lineage>
</organism>
<feature type="compositionally biased region" description="Basic and acidic residues" evidence="1">
    <location>
        <begin position="843"/>
        <end position="865"/>
    </location>
</feature>
<feature type="region of interest" description="Disordered" evidence="1">
    <location>
        <begin position="722"/>
        <end position="749"/>
    </location>
</feature>
<evidence type="ECO:0008006" key="4">
    <source>
        <dbReference type="Google" id="ProtNLM"/>
    </source>
</evidence>
<sequence length="1015" mass="111663">MIRFPTPATSEGLSAFPESSEVLPIACRFVSTDQWLVTHIQVSWTIAQVKDWLVAKFIVPAAGVRPVPHRPARRRRRPASPLTFATGHVHSRQEPGSPTVYSGDAEDEFDSLDELSDDLHVKYKYTRKARQFDTAVSPPVPGRVLSNPPSRTSLSDAGGPAGTTRFTLVSFSSGQLLEDHFNLGWYSLHPFELLELYAQPEQAMLRPDRIISLPRGHLEEYIRPFLETRVRFVRLDGVDADSFGLYKTNTGPAFNHERDPGTRKEGSVATTSVDAHPRGLRHGAKRKKKVGWRERWLVVHEGYVRIYKDRNDAHPMLEAPLSALLSLRGGEDVQPDILQSLHAKSKNHSTATPFASPGSSPPPVSPFSSPPVGPYQPPIFGGRRCADGPTDPGRLICAQFRLGARPFGTRERDHISVSDGASVGTGGWWRRTHRDTPGAGPSHGFGDYFGMRKAGYTECHSEDDLHETEKSQDPVKPRLSTEDSVWFVLDVLSESTHDNLLRVLHREAPQTCSSTFVHRSQRAMERDASLDQDSEVSDTLASFGLSPTTVTNPINFPPAVNISPPQLSLSSGYIASTTTTTSTLEAPSRGGSLDNPIATSMSLVSFVYPDWRMFIVRRARKAGLGSVGRAKELVMFGADGAEQLSTDQSEIRTRATKTPRIEYAPDIVGPMELDSPKHEGINLAADSELDQSLSDDSESSSLSELGDSEHEWDGWMQSLLRQRSHQEQDTRGRTRAVPSPSAAEDSGDEVQYLQDNGLGLYNPKGKFKPVDIPRPIPTPRTLSSYASVDSLFRRTIHRQMSQQLPADPRSVPEHPLKAVEFMHERRTRSSTPSSPLAITRLDVGPDIRQMSRSDSGHDRLVHHASEPGMLRLPSRLPILSMTPIDQPTVSLDDDAPVPPSSSRKGKDRERRHATMPDVGIAQEGRRRKKNTKKSSTLEDSRGKQRKKRKDTTALPFNFADSVPTGAAGGSRPGIELPRPALNLSSAHALSVEASIASSSSWSSGSIRFAAPCVSD</sequence>
<keyword evidence="3" id="KW-1185">Reference proteome</keyword>
<feature type="region of interest" description="Disordered" evidence="1">
    <location>
        <begin position="884"/>
        <end position="976"/>
    </location>
</feature>
<feature type="compositionally biased region" description="Pro residues" evidence="1">
    <location>
        <begin position="359"/>
        <end position="377"/>
    </location>
</feature>
<feature type="region of interest" description="Disordered" evidence="1">
    <location>
        <begin position="823"/>
        <end position="868"/>
    </location>
</feature>
<accession>M2P7U3</accession>
<dbReference type="Proteomes" id="UP000016930">
    <property type="component" value="Unassembled WGS sequence"/>
</dbReference>
<feature type="region of interest" description="Disordered" evidence="1">
    <location>
        <begin position="343"/>
        <end position="385"/>
    </location>
</feature>
<dbReference type="CDD" id="cd00821">
    <property type="entry name" value="PH"/>
    <property type="match status" value="1"/>
</dbReference>
<protein>
    <recommendedName>
        <fullName evidence="4">PH domain-containing protein</fullName>
    </recommendedName>
</protein>
<dbReference type="HOGENOM" id="CLU_322371_0_0_1"/>
<dbReference type="OrthoDB" id="3225203at2759"/>
<dbReference type="AlphaFoldDB" id="M2P7U3"/>
<gene>
    <name evidence="2" type="ORF">CERSUDRAFT_119785</name>
</gene>